<evidence type="ECO:0000313" key="1">
    <source>
        <dbReference type="EMBL" id="TWT79484.1"/>
    </source>
</evidence>
<dbReference type="EMBL" id="SJPJ01000001">
    <property type="protein sequence ID" value="TWT79484.1"/>
    <property type="molecule type" value="Genomic_DNA"/>
</dbReference>
<protein>
    <submittedName>
        <fullName evidence="1">Uncharacterized protein</fullName>
    </submittedName>
</protein>
<organism evidence="1 2">
    <name type="scientific">Novipirellula herctigrandis</name>
    <dbReference type="NCBI Taxonomy" id="2527986"/>
    <lineage>
        <taxon>Bacteria</taxon>
        <taxon>Pseudomonadati</taxon>
        <taxon>Planctomycetota</taxon>
        <taxon>Planctomycetia</taxon>
        <taxon>Pirellulales</taxon>
        <taxon>Pirellulaceae</taxon>
        <taxon>Novipirellula</taxon>
    </lineage>
</organism>
<reference evidence="1 2" key="1">
    <citation type="submission" date="2019-02" db="EMBL/GenBank/DDBJ databases">
        <title>Deep-cultivation of Planctomycetes and their phenomic and genomic characterization uncovers novel biology.</title>
        <authorList>
            <person name="Wiegand S."/>
            <person name="Jogler M."/>
            <person name="Boedeker C."/>
            <person name="Pinto D."/>
            <person name="Vollmers J."/>
            <person name="Rivas-Marin E."/>
            <person name="Kohn T."/>
            <person name="Peeters S.H."/>
            <person name="Heuer A."/>
            <person name="Rast P."/>
            <person name="Oberbeckmann S."/>
            <person name="Bunk B."/>
            <person name="Jeske O."/>
            <person name="Meyerdierks A."/>
            <person name="Storesund J.E."/>
            <person name="Kallscheuer N."/>
            <person name="Luecker S."/>
            <person name="Lage O.M."/>
            <person name="Pohl T."/>
            <person name="Merkel B.J."/>
            <person name="Hornburger P."/>
            <person name="Mueller R.-W."/>
            <person name="Bruemmer F."/>
            <person name="Labrenz M."/>
            <person name="Spormann A.M."/>
            <person name="Op Den Camp H."/>
            <person name="Overmann J."/>
            <person name="Amann R."/>
            <person name="Jetten M.S.M."/>
            <person name="Mascher T."/>
            <person name="Medema M.H."/>
            <person name="Devos D.P."/>
            <person name="Kaster A.-K."/>
            <person name="Ovreas L."/>
            <person name="Rohde M."/>
            <person name="Galperin M.Y."/>
            <person name="Jogler C."/>
        </authorList>
    </citation>
    <scope>NUCLEOTIDE SEQUENCE [LARGE SCALE GENOMIC DNA]</scope>
    <source>
        <strain evidence="1 2">CA13</strain>
    </source>
</reference>
<name>A0A5C5YWS1_9BACT</name>
<gene>
    <name evidence="1" type="ORF">CA13_08860</name>
</gene>
<dbReference type="AlphaFoldDB" id="A0A5C5YWS1"/>
<accession>A0A5C5YWS1</accession>
<proteinExistence type="predicted"/>
<keyword evidence="2" id="KW-1185">Reference proteome</keyword>
<sequence length="128" mass="14232">MTRREVLPWGVNKPWAESNRYLISELIPFTVTGPPVIHSSSLPLCVRFNRRLRGTTCDSRQLLWALILRLQHSILGVWLALTQAGFPPASQSDLASPHVHGMVRPHCSSESVNSVYRYSAGTIPTSLA</sequence>
<comment type="caution">
    <text evidence="1">The sequence shown here is derived from an EMBL/GenBank/DDBJ whole genome shotgun (WGS) entry which is preliminary data.</text>
</comment>
<dbReference type="Proteomes" id="UP000315010">
    <property type="component" value="Unassembled WGS sequence"/>
</dbReference>
<evidence type="ECO:0000313" key="2">
    <source>
        <dbReference type="Proteomes" id="UP000315010"/>
    </source>
</evidence>